<reference evidence="1" key="1">
    <citation type="submission" date="2018-06" db="EMBL/GenBank/DDBJ databases">
        <authorList>
            <person name="Zhirakovskaya E."/>
        </authorList>
    </citation>
    <scope>NUCLEOTIDE SEQUENCE</scope>
</reference>
<proteinExistence type="predicted"/>
<dbReference type="EMBL" id="UOEK01000617">
    <property type="protein sequence ID" value="VAW09617.1"/>
    <property type="molecule type" value="Genomic_DNA"/>
</dbReference>
<accession>A0A3B0T8E6</accession>
<gene>
    <name evidence="1" type="ORF">MNBD_ACTINO02-2825</name>
</gene>
<feature type="non-terminal residue" evidence="1">
    <location>
        <position position="1"/>
    </location>
</feature>
<organism evidence="1">
    <name type="scientific">hydrothermal vent metagenome</name>
    <dbReference type="NCBI Taxonomy" id="652676"/>
    <lineage>
        <taxon>unclassified sequences</taxon>
        <taxon>metagenomes</taxon>
        <taxon>ecological metagenomes</taxon>
    </lineage>
</organism>
<dbReference type="AlphaFoldDB" id="A0A3B0T8E6"/>
<name>A0A3B0T8E6_9ZZZZ</name>
<sequence>TAALAAGFLLWFAVASEVPKEASALTQKSVAALAAAVTTAVTAVFIKGAEEADETWIATKMRSAFRAAYDDTKYDLRADATTRNMVFAGDQGWSRDERKKIADAVQAFVDSRGE</sequence>
<protein>
    <submittedName>
        <fullName evidence="1">Uncharacterized protein</fullName>
    </submittedName>
</protein>
<evidence type="ECO:0000313" key="1">
    <source>
        <dbReference type="EMBL" id="VAW09617.1"/>
    </source>
</evidence>